<sequence length="366" mass="39226">MPLPLREVFSPAAAATRRPAALGALERLPKWVICIPLVLQWIVLGIRYRSLSLPTAANPRITAGGMVGEGKLEYFAGMGPVARAATARHIGLRVEDGMSAADVQARMAAGGLGFPVVAKPDLGLCGHGVRRVDGIEALMDYLGRFPQGEVVVLQEYLAQPGEAGIFYARDPATGRGRIIGLALRDFPRVVGDGVRSIAALAAADPRARRLLASPLHDLTRDLSQVPAAGELVRLSTIGSTRVGGLYRDAGTCITPALVDAVDAIARDMPEFYFGRFDVRFDSLADLACGRGLRIMEVNGAGSEAIEAWDPDTPLWRGFALIFAKQRLLFEIAHARRQAGTQPLSLLALAALHLRQQRLIASYPPSN</sequence>
<gene>
    <name evidence="1" type="ORF">IM725_00705</name>
</gene>
<proteinExistence type="predicted"/>
<keyword evidence="2" id="KW-1185">Reference proteome</keyword>
<dbReference type="SUPFAM" id="SSF56059">
    <property type="entry name" value="Glutathione synthetase ATP-binding domain-like"/>
    <property type="match status" value="1"/>
</dbReference>
<evidence type="ECO:0008006" key="3">
    <source>
        <dbReference type="Google" id="ProtNLM"/>
    </source>
</evidence>
<evidence type="ECO:0000313" key="2">
    <source>
        <dbReference type="Proteomes" id="UP000715965"/>
    </source>
</evidence>
<dbReference type="RefSeq" id="WP_193778640.1">
    <property type="nucleotide sequence ID" value="NZ_JADDOJ010000002.1"/>
</dbReference>
<dbReference type="EMBL" id="JADDOJ010000002">
    <property type="protein sequence ID" value="MBE7939088.1"/>
    <property type="molecule type" value="Genomic_DNA"/>
</dbReference>
<name>A0ABR9S9Q7_9BURK</name>
<organism evidence="1 2">
    <name type="scientific">Ramlibacter aquaticus</name>
    <dbReference type="NCBI Taxonomy" id="2780094"/>
    <lineage>
        <taxon>Bacteria</taxon>
        <taxon>Pseudomonadati</taxon>
        <taxon>Pseudomonadota</taxon>
        <taxon>Betaproteobacteria</taxon>
        <taxon>Burkholderiales</taxon>
        <taxon>Comamonadaceae</taxon>
        <taxon>Ramlibacter</taxon>
    </lineage>
</organism>
<dbReference type="Proteomes" id="UP000715965">
    <property type="component" value="Unassembled WGS sequence"/>
</dbReference>
<protein>
    <recommendedName>
        <fullName evidence="3">D-alanine--D-alanine ligase</fullName>
    </recommendedName>
</protein>
<reference evidence="1 2" key="1">
    <citation type="submission" date="2020-10" db="EMBL/GenBank/DDBJ databases">
        <title>Draft genome of Ramlibacter aquaticus LMG 30558.</title>
        <authorList>
            <person name="Props R."/>
        </authorList>
    </citation>
    <scope>NUCLEOTIDE SEQUENCE [LARGE SCALE GENOMIC DNA]</scope>
    <source>
        <strain evidence="1 2">LMG 30558</strain>
    </source>
</reference>
<accession>A0ABR9S9Q7</accession>
<evidence type="ECO:0000313" key="1">
    <source>
        <dbReference type="EMBL" id="MBE7939088.1"/>
    </source>
</evidence>
<comment type="caution">
    <text evidence="1">The sequence shown here is derived from an EMBL/GenBank/DDBJ whole genome shotgun (WGS) entry which is preliminary data.</text>
</comment>